<dbReference type="OrthoDB" id="194358at2759"/>
<dbReference type="AlphaFoldDB" id="E9E527"/>
<dbReference type="InterPro" id="IPR002110">
    <property type="entry name" value="Ankyrin_rpt"/>
</dbReference>
<protein>
    <submittedName>
        <fullName evidence="3">Euchromatic histone-lysine N-methyltransferase 1</fullName>
    </submittedName>
</protein>
<feature type="repeat" description="ANK" evidence="1">
    <location>
        <begin position="274"/>
        <end position="298"/>
    </location>
</feature>
<dbReference type="Pfam" id="PF12796">
    <property type="entry name" value="Ank_2"/>
    <property type="match status" value="1"/>
</dbReference>
<feature type="repeat" description="ANK" evidence="1">
    <location>
        <begin position="308"/>
        <end position="340"/>
    </location>
</feature>
<dbReference type="PANTHER" id="PTHR39607">
    <property type="entry name" value="XANTHOCILLIN BIOSYNTHESIS CLUSTER TRANSCRIPTION FACTOR XANC-RELATED"/>
    <property type="match status" value="1"/>
</dbReference>
<dbReference type="Gene3D" id="1.25.40.20">
    <property type="entry name" value="Ankyrin repeat-containing domain"/>
    <property type="match status" value="1"/>
</dbReference>
<dbReference type="SUPFAM" id="SSF48403">
    <property type="entry name" value="Ankyrin repeat"/>
    <property type="match status" value="1"/>
</dbReference>
<keyword evidence="1" id="KW-0040">ANK repeat</keyword>
<evidence type="ECO:0000256" key="2">
    <source>
        <dbReference type="SAM" id="MobiDB-lite"/>
    </source>
</evidence>
<dbReference type="InParanoid" id="E9E527"/>
<keyword evidence="4" id="KW-1185">Reference proteome</keyword>
<sequence>MAAPPGTTAPRRRNNNIPDTYLELMKPDENWTNLQDSTERRKIQNRLAQRAYRRNMRDRAIEVKMLREELQRMREGASSNEQCQSIREDSAPSVQTHTSPVSSTSSEAKNTQCSPTITIAPKEDSAGVIDSQLLTPCTRLQEADWMGGYSEAWPESCDGAGTLGDGPFQVPSTATGILGGSEVPTAMHVPTSASSKFPAARIGSVLPLVEPDVMQRPRMPVPSCPLCGSCPVVTTKGYVHTRAVDSPGRNARSFNVDKLVRQLAAGSSQPIPDAGEPLLHLAVAGGHIDMLQYLLENGNVSVDARDSAGYTPLQRAVMTGRTDMVALLLQAGSKRDEFGASMTSWRHVKGA</sequence>
<organism evidence="4">
    <name type="scientific">Metarhizium acridum (strain CQMa 102)</name>
    <dbReference type="NCBI Taxonomy" id="655827"/>
    <lineage>
        <taxon>Eukaryota</taxon>
        <taxon>Fungi</taxon>
        <taxon>Dikarya</taxon>
        <taxon>Ascomycota</taxon>
        <taxon>Pezizomycotina</taxon>
        <taxon>Sordariomycetes</taxon>
        <taxon>Hypocreomycetidae</taxon>
        <taxon>Hypocreales</taxon>
        <taxon>Clavicipitaceae</taxon>
        <taxon>Metarhizium</taxon>
    </lineage>
</organism>
<gene>
    <name evidence="3" type="ORF">MAC_04975</name>
</gene>
<dbReference type="Proteomes" id="UP000002499">
    <property type="component" value="Unassembled WGS sequence"/>
</dbReference>
<dbReference type="PANTHER" id="PTHR39607:SF3">
    <property type="entry name" value="BZIP DOMAIN-CONTAINING PROTEIN"/>
    <property type="match status" value="1"/>
</dbReference>
<dbReference type="PROSITE" id="PS50297">
    <property type="entry name" value="ANK_REP_REGION"/>
    <property type="match status" value="2"/>
</dbReference>
<reference evidence="3 4" key="1">
    <citation type="journal article" date="2011" name="PLoS Genet.">
        <title>Genome sequencing and comparative transcriptomics of the model entomopathogenic fungi Metarhizium anisopliae and M. acridum.</title>
        <authorList>
            <person name="Gao Q."/>
            <person name="Jin K."/>
            <person name="Ying S.H."/>
            <person name="Zhang Y."/>
            <person name="Xiao G."/>
            <person name="Shang Y."/>
            <person name="Duan Z."/>
            <person name="Hu X."/>
            <person name="Xie X.Q."/>
            <person name="Zhou G."/>
            <person name="Peng G."/>
            <person name="Luo Z."/>
            <person name="Huang W."/>
            <person name="Wang B."/>
            <person name="Fang W."/>
            <person name="Wang S."/>
            <person name="Zhong Y."/>
            <person name="Ma L.J."/>
            <person name="St Leger R.J."/>
            <person name="Zhao G.P."/>
            <person name="Pei Y."/>
            <person name="Feng M.G."/>
            <person name="Xia Y."/>
            <person name="Wang C."/>
        </authorList>
    </citation>
    <scope>NUCLEOTIDE SEQUENCE [LARGE SCALE GENOMIC DNA]</scope>
    <source>
        <strain evidence="3 4">CQMa 102</strain>
    </source>
</reference>
<evidence type="ECO:0000313" key="4">
    <source>
        <dbReference type="Proteomes" id="UP000002499"/>
    </source>
</evidence>
<dbReference type="KEGG" id="maw:19249286"/>
<dbReference type="GO" id="GO:0008168">
    <property type="term" value="F:methyltransferase activity"/>
    <property type="evidence" value="ECO:0007669"/>
    <property type="project" value="UniProtKB-KW"/>
</dbReference>
<dbReference type="STRING" id="655827.E9E527"/>
<dbReference type="OMA" id="ADEFMAS"/>
<keyword evidence="3" id="KW-0489">Methyltransferase</keyword>
<evidence type="ECO:0000256" key="1">
    <source>
        <dbReference type="PROSITE-ProRule" id="PRU00023"/>
    </source>
</evidence>
<name>E9E527_METAQ</name>
<dbReference type="InterPro" id="IPR036770">
    <property type="entry name" value="Ankyrin_rpt-contain_sf"/>
</dbReference>
<feature type="region of interest" description="Disordered" evidence="2">
    <location>
        <begin position="72"/>
        <end position="114"/>
    </location>
</feature>
<evidence type="ECO:0000313" key="3">
    <source>
        <dbReference type="EMBL" id="EFY89044.1"/>
    </source>
</evidence>
<accession>E9E527</accession>
<dbReference type="CDD" id="cd14688">
    <property type="entry name" value="bZIP_YAP"/>
    <property type="match status" value="1"/>
</dbReference>
<dbReference type="SMART" id="SM00248">
    <property type="entry name" value="ANK"/>
    <property type="match status" value="2"/>
</dbReference>
<proteinExistence type="predicted"/>
<dbReference type="GeneID" id="19249286"/>
<dbReference type="GO" id="GO:0032259">
    <property type="term" value="P:methylation"/>
    <property type="evidence" value="ECO:0007669"/>
    <property type="project" value="UniProtKB-KW"/>
</dbReference>
<dbReference type="EMBL" id="GL698504">
    <property type="protein sequence ID" value="EFY89044.1"/>
    <property type="molecule type" value="Genomic_DNA"/>
</dbReference>
<feature type="compositionally biased region" description="Polar residues" evidence="2">
    <location>
        <begin position="92"/>
        <end position="114"/>
    </location>
</feature>
<keyword evidence="3" id="KW-0808">Transferase</keyword>
<dbReference type="HOGENOM" id="CLU_056597_0_0_1"/>
<dbReference type="InterPro" id="IPR052635">
    <property type="entry name" value="Sec_Metab_Biosynth_Reg"/>
</dbReference>
<dbReference type="PROSITE" id="PS50088">
    <property type="entry name" value="ANK_REPEAT"/>
    <property type="match status" value="2"/>
</dbReference>
<dbReference type="eggNOG" id="ENOG502SRF2">
    <property type="taxonomic scope" value="Eukaryota"/>
</dbReference>